<dbReference type="PROSITE" id="PS51186">
    <property type="entry name" value="GNAT"/>
    <property type="match status" value="1"/>
</dbReference>
<dbReference type="STRING" id="479433.Caci_8007"/>
<dbReference type="InterPro" id="IPR051531">
    <property type="entry name" value="N-acetyltransferase"/>
</dbReference>
<evidence type="ECO:0000313" key="5">
    <source>
        <dbReference type="EMBL" id="ACU76830.1"/>
    </source>
</evidence>
<dbReference type="GO" id="GO:0005737">
    <property type="term" value="C:cytoplasm"/>
    <property type="evidence" value="ECO:0007669"/>
    <property type="project" value="TreeGrafter"/>
</dbReference>
<organism evidence="5 6">
    <name type="scientific">Catenulispora acidiphila (strain DSM 44928 / JCM 14897 / NBRC 102108 / NRRL B-24433 / ID139908)</name>
    <dbReference type="NCBI Taxonomy" id="479433"/>
    <lineage>
        <taxon>Bacteria</taxon>
        <taxon>Bacillati</taxon>
        <taxon>Actinomycetota</taxon>
        <taxon>Actinomycetes</taxon>
        <taxon>Catenulisporales</taxon>
        <taxon>Catenulisporaceae</taxon>
        <taxon>Catenulispora</taxon>
    </lineage>
</organism>
<proteinExistence type="inferred from homology"/>
<keyword evidence="1 5" id="KW-0808">Transferase</keyword>
<accession>C7QGY0</accession>
<evidence type="ECO:0000259" key="4">
    <source>
        <dbReference type="PROSITE" id="PS51186"/>
    </source>
</evidence>
<keyword evidence="2" id="KW-0012">Acyltransferase</keyword>
<evidence type="ECO:0000256" key="1">
    <source>
        <dbReference type="ARBA" id="ARBA00022679"/>
    </source>
</evidence>
<dbReference type="eggNOG" id="COG1670">
    <property type="taxonomic scope" value="Bacteria"/>
</dbReference>
<dbReference type="InterPro" id="IPR000182">
    <property type="entry name" value="GNAT_dom"/>
</dbReference>
<evidence type="ECO:0000256" key="2">
    <source>
        <dbReference type="ARBA" id="ARBA00023315"/>
    </source>
</evidence>
<gene>
    <name evidence="5" type="ordered locus">Caci_8007</name>
</gene>
<dbReference type="HOGENOM" id="CLU_013985_40_1_11"/>
<dbReference type="PANTHER" id="PTHR43792">
    <property type="entry name" value="GNAT FAMILY, PUTATIVE (AFU_ORTHOLOGUE AFUA_3G00765)-RELATED-RELATED"/>
    <property type="match status" value="1"/>
</dbReference>
<dbReference type="Proteomes" id="UP000000851">
    <property type="component" value="Chromosome"/>
</dbReference>
<feature type="domain" description="N-acetyltransferase" evidence="4">
    <location>
        <begin position="26"/>
        <end position="177"/>
    </location>
</feature>
<dbReference type="PANTHER" id="PTHR43792:SF8">
    <property type="entry name" value="[RIBOSOMAL PROTEIN US5]-ALANINE N-ACETYLTRANSFERASE"/>
    <property type="match status" value="1"/>
</dbReference>
<comment type="similarity">
    <text evidence="3">Belongs to the acetyltransferase family. RimJ subfamily.</text>
</comment>
<keyword evidence="6" id="KW-1185">Reference proteome</keyword>
<evidence type="ECO:0000256" key="3">
    <source>
        <dbReference type="ARBA" id="ARBA00038502"/>
    </source>
</evidence>
<protein>
    <submittedName>
        <fullName evidence="5">GCN5-related N-acetyltransferase</fullName>
    </submittedName>
</protein>
<dbReference type="EMBL" id="CP001700">
    <property type="protein sequence ID" value="ACU76830.1"/>
    <property type="molecule type" value="Genomic_DNA"/>
</dbReference>
<dbReference type="AlphaFoldDB" id="C7QGY0"/>
<name>C7QGY0_CATAD</name>
<dbReference type="InterPro" id="IPR016181">
    <property type="entry name" value="Acyl_CoA_acyltransferase"/>
</dbReference>
<dbReference type="Gene3D" id="3.40.630.30">
    <property type="match status" value="1"/>
</dbReference>
<evidence type="ECO:0000313" key="6">
    <source>
        <dbReference type="Proteomes" id="UP000000851"/>
    </source>
</evidence>
<dbReference type="RefSeq" id="WP_015796555.1">
    <property type="nucleotide sequence ID" value="NC_013131.1"/>
</dbReference>
<dbReference type="InParanoid" id="C7QGY0"/>
<dbReference type="Pfam" id="PF13302">
    <property type="entry name" value="Acetyltransf_3"/>
    <property type="match status" value="1"/>
</dbReference>
<dbReference type="GO" id="GO:0008999">
    <property type="term" value="F:protein-N-terminal-alanine acetyltransferase activity"/>
    <property type="evidence" value="ECO:0007669"/>
    <property type="project" value="TreeGrafter"/>
</dbReference>
<sequence>MTSGEIRLSEDVLLRPVRLTDAAAFARAYERNRDHLERWEPIRPDDFYTEQGQYWRLKKFDEERAAGRVERWTLDRGDAEVYGSLTLSNIELGIFLNARMGYWVDAALNGRGLATASVNAVCGYALERWNIHRVEAGTNVDNVASQRVLAKCGFEEIGLSRAHLFINGVWSDSKQFYRILHTNPVGY</sequence>
<dbReference type="SUPFAM" id="SSF55729">
    <property type="entry name" value="Acyl-CoA N-acyltransferases (Nat)"/>
    <property type="match status" value="1"/>
</dbReference>
<dbReference type="OrthoDB" id="5242221at2"/>
<dbReference type="KEGG" id="cai:Caci_8007"/>
<reference evidence="5 6" key="1">
    <citation type="journal article" date="2009" name="Stand. Genomic Sci.">
        <title>Complete genome sequence of Catenulispora acidiphila type strain (ID 139908).</title>
        <authorList>
            <person name="Copeland A."/>
            <person name="Lapidus A."/>
            <person name="Glavina Del Rio T."/>
            <person name="Nolan M."/>
            <person name="Lucas S."/>
            <person name="Chen F."/>
            <person name="Tice H."/>
            <person name="Cheng J.F."/>
            <person name="Bruce D."/>
            <person name="Goodwin L."/>
            <person name="Pitluck S."/>
            <person name="Mikhailova N."/>
            <person name="Pati A."/>
            <person name="Ivanova N."/>
            <person name="Mavromatis K."/>
            <person name="Chen A."/>
            <person name="Palaniappan K."/>
            <person name="Chain P."/>
            <person name="Land M."/>
            <person name="Hauser L."/>
            <person name="Chang Y.J."/>
            <person name="Jeffries C.D."/>
            <person name="Chertkov O."/>
            <person name="Brettin T."/>
            <person name="Detter J.C."/>
            <person name="Han C."/>
            <person name="Ali Z."/>
            <person name="Tindall B.J."/>
            <person name="Goker M."/>
            <person name="Bristow J."/>
            <person name="Eisen J.A."/>
            <person name="Markowitz V."/>
            <person name="Hugenholtz P."/>
            <person name="Kyrpides N.C."/>
            <person name="Klenk H.P."/>
        </authorList>
    </citation>
    <scope>NUCLEOTIDE SEQUENCE [LARGE SCALE GENOMIC DNA]</scope>
    <source>
        <strain evidence="6">DSM 44928 / JCM 14897 / NBRC 102108 / NRRL B-24433 / ID139908</strain>
    </source>
</reference>